<evidence type="ECO:0000313" key="23">
    <source>
        <dbReference type="Proteomes" id="UP000500767"/>
    </source>
</evidence>
<dbReference type="PRINTS" id="PR00411">
    <property type="entry name" value="PNDRDTASEI"/>
</dbReference>
<dbReference type="InterPro" id="IPR036136">
    <property type="entry name" value="Nit/Sulf_reduc_fer-like_dom_sf"/>
</dbReference>
<evidence type="ECO:0000256" key="8">
    <source>
        <dbReference type="ARBA" id="ARBA00022723"/>
    </source>
</evidence>
<dbReference type="InterPro" id="IPR036188">
    <property type="entry name" value="FAD/NAD-bd_sf"/>
</dbReference>
<dbReference type="Pfam" id="PF18267">
    <property type="entry name" value="Rubredoxin_C"/>
    <property type="match status" value="1"/>
</dbReference>
<feature type="domain" description="BFD-like [2Fe-2S]-binding" evidence="19">
    <location>
        <begin position="434"/>
        <end position="477"/>
    </location>
</feature>
<keyword evidence="23" id="KW-1185">Reference proteome</keyword>
<organism evidence="22 23">
    <name type="scientific">Lichenicola cladoniae</name>
    <dbReference type="NCBI Taxonomy" id="1484109"/>
    <lineage>
        <taxon>Bacteria</taxon>
        <taxon>Pseudomonadati</taxon>
        <taxon>Pseudomonadota</taxon>
        <taxon>Alphaproteobacteria</taxon>
        <taxon>Acetobacterales</taxon>
        <taxon>Acetobacteraceae</taxon>
        <taxon>Lichenicola</taxon>
    </lineage>
</organism>
<dbReference type="Proteomes" id="UP000500767">
    <property type="component" value="Chromosome"/>
</dbReference>
<dbReference type="SUPFAM" id="SSF56014">
    <property type="entry name" value="Nitrite and sulphite reductase 4Fe-4S domain-like"/>
    <property type="match status" value="1"/>
</dbReference>
<evidence type="ECO:0000256" key="12">
    <source>
        <dbReference type="ARBA" id="ARBA00023014"/>
    </source>
</evidence>
<dbReference type="Pfam" id="PF03460">
    <property type="entry name" value="NIR_SIR_ferr"/>
    <property type="match status" value="1"/>
</dbReference>
<dbReference type="Gene3D" id="1.10.10.1100">
    <property type="entry name" value="BFD-like [2Fe-2S]-binding domain"/>
    <property type="match status" value="1"/>
</dbReference>
<dbReference type="RefSeq" id="WP_171836121.1">
    <property type="nucleotide sequence ID" value="NZ_CP053708.1"/>
</dbReference>
<evidence type="ECO:0000256" key="6">
    <source>
        <dbReference type="ARBA" id="ARBA00022630"/>
    </source>
</evidence>
<evidence type="ECO:0000256" key="9">
    <source>
        <dbReference type="ARBA" id="ARBA00022827"/>
    </source>
</evidence>
<dbReference type="PIRSF" id="PIRSF037149">
    <property type="entry name" value="NirB"/>
    <property type="match status" value="1"/>
</dbReference>
<dbReference type="Gene3D" id="3.30.390.30">
    <property type="match status" value="1"/>
</dbReference>
<evidence type="ECO:0000256" key="2">
    <source>
        <dbReference type="ARBA" id="ARBA00005096"/>
    </source>
</evidence>
<dbReference type="InterPro" id="IPR012744">
    <property type="entry name" value="Nitri_red_NirB"/>
</dbReference>
<feature type="binding site" evidence="16">
    <location>
        <position position="646"/>
    </location>
    <ligand>
        <name>[4Fe-4S] cluster</name>
        <dbReference type="ChEBI" id="CHEBI:49883"/>
    </ligand>
</feature>
<dbReference type="PRINTS" id="PR00397">
    <property type="entry name" value="SIROHAEM"/>
</dbReference>
<dbReference type="Pfam" id="PF07992">
    <property type="entry name" value="Pyr_redox_2"/>
    <property type="match status" value="1"/>
</dbReference>
<comment type="pathway">
    <text evidence="2">Nitrogen metabolism; nitrate reduction (assimilation).</text>
</comment>
<evidence type="ECO:0000256" key="7">
    <source>
        <dbReference type="ARBA" id="ARBA00022714"/>
    </source>
</evidence>
<name>A0A6M8HL40_9PROT</name>
<dbReference type="InterPro" id="IPR045854">
    <property type="entry name" value="NO2/SO3_Rdtase_4Fe4S_sf"/>
</dbReference>
<dbReference type="NCBIfam" id="TIGR02374">
    <property type="entry name" value="nitri_red_nirB"/>
    <property type="match status" value="1"/>
</dbReference>
<dbReference type="InterPro" id="IPR052034">
    <property type="entry name" value="NasD-like"/>
</dbReference>
<dbReference type="InterPro" id="IPR016156">
    <property type="entry name" value="FAD/NAD-linked_Rdtase_dimer_sf"/>
</dbReference>
<evidence type="ECO:0000259" key="20">
    <source>
        <dbReference type="Pfam" id="PF07992"/>
    </source>
</evidence>
<feature type="domain" description="Nitrite/Sulfite reductase ferredoxin-like" evidence="18">
    <location>
        <begin position="567"/>
        <end position="628"/>
    </location>
</feature>
<dbReference type="InterPro" id="IPR006067">
    <property type="entry name" value="NO2/SO3_Rdtase_4Fe4S_dom"/>
</dbReference>
<dbReference type="Pfam" id="PF04324">
    <property type="entry name" value="Fer2_BFD"/>
    <property type="match status" value="1"/>
</dbReference>
<keyword evidence="5 16" id="KW-0349">Heme</keyword>
<dbReference type="InterPro" id="IPR006066">
    <property type="entry name" value="NO2/SO3_Rdtase_FeS/sirohaem_BS"/>
</dbReference>
<feature type="domain" description="Nitrite/sulphite reductase 4Fe-4S" evidence="17">
    <location>
        <begin position="637"/>
        <end position="775"/>
    </location>
</feature>
<dbReference type="EMBL" id="CP053708">
    <property type="protein sequence ID" value="QKE88945.1"/>
    <property type="molecule type" value="Genomic_DNA"/>
</dbReference>
<dbReference type="InterPro" id="IPR041575">
    <property type="entry name" value="Rubredoxin_C"/>
</dbReference>
<evidence type="ECO:0000256" key="16">
    <source>
        <dbReference type="PIRSR" id="PIRSR037149-1"/>
    </source>
</evidence>
<evidence type="ECO:0000256" key="3">
    <source>
        <dbReference type="ARBA" id="ARBA00010429"/>
    </source>
</evidence>
<keyword evidence="9 15" id="KW-0274">FAD</keyword>
<evidence type="ECO:0000256" key="1">
    <source>
        <dbReference type="ARBA" id="ARBA00001974"/>
    </source>
</evidence>
<dbReference type="GO" id="GO:0098809">
    <property type="term" value="F:nitrite reductase activity"/>
    <property type="evidence" value="ECO:0007669"/>
    <property type="project" value="InterPro"/>
</dbReference>
<keyword evidence="7" id="KW-0001">2Fe-2S</keyword>
<comment type="cofactor">
    <cofactor evidence="1 15">
        <name>FAD</name>
        <dbReference type="ChEBI" id="CHEBI:57692"/>
    </cofactor>
</comment>
<feature type="binding site" evidence="16">
    <location>
        <position position="652"/>
    </location>
    <ligand>
        <name>[4Fe-4S] cluster</name>
        <dbReference type="ChEBI" id="CHEBI:49883"/>
    </ligand>
</feature>
<keyword evidence="6 15" id="KW-0285">Flavoprotein</keyword>
<evidence type="ECO:0000259" key="21">
    <source>
        <dbReference type="Pfam" id="PF18267"/>
    </source>
</evidence>
<evidence type="ECO:0000259" key="19">
    <source>
        <dbReference type="Pfam" id="PF04324"/>
    </source>
</evidence>
<feature type="domain" description="FAD/NAD(P)-binding" evidence="20">
    <location>
        <begin position="11"/>
        <end position="297"/>
    </location>
</feature>
<dbReference type="Gene3D" id="3.90.480.20">
    <property type="match status" value="1"/>
</dbReference>
<dbReference type="InterPro" id="IPR007419">
    <property type="entry name" value="BFD-like_2Fe2S-bd_dom"/>
</dbReference>
<dbReference type="SUPFAM" id="SSF55124">
    <property type="entry name" value="Nitrite/Sulfite reductase N-terminal domain-like"/>
    <property type="match status" value="1"/>
</dbReference>
<evidence type="ECO:0000256" key="15">
    <source>
        <dbReference type="PIRNR" id="PIRNR037149"/>
    </source>
</evidence>
<keyword evidence="13 15" id="KW-0534">Nitrate assimilation</keyword>
<evidence type="ECO:0000313" key="22">
    <source>
        <dbReference type="EMBL" id="QKE88945.1"/>
    </source>
</evidence>
<dbReference type="GO" id="GO:0050661">
    <property type="term" value="F:NADP binding"/>
    <property type="evidence" value="ECO:0007669"/>
    <property type="project" value="UniProtKB-UniRule"/>
</dbReference>
<protein>
    <submittedName>
        <fullName evidence="22">NAD(P)/FAD-dependent oxidoreductase</fullName>
    </submittedName>
</protein>
<dbReference type="GO" id="GO:0050660">
    <property type="term" value="F:flavin adenine dinucleotide binding"/>
    <property type="evidence" value="ECO:0007669"/>
    <property type="project" value="UniProtKB-UniRule"/>
</dbReference>
<dbReference type="PRINTS" id="PR00368">
    <property type="entry name" value="FADPNR"/>
</dbReference>
<comment type="cofactor">
    <cofactor evidence="16">
        <name>siroheme</name>
        <dbReference type="ChEBI" id="CHEBI:60052"/>
    </cofactor>
    <text evidence="16">Binds 1 siroheme per subunit.</text>
</comment>
<evidence type="ECO:0000256" key="5">
    <source>
        <dbReference type="ARBA" id="ARBA00022617"/>
    </source>
</evidence>
<dbReference type="PANTHER" id="PTHR43809">
    <property type="entry name" value="NITRITE REDUCTASE (NADH) LARGE SUBUNIT"/>
    <property type="match status" value="1"/>
</dbReference>
<dbReference type="GO" id="GO:0051539">
    <property type="term" value="F:4 iron, 4 sulfur cluster binding"/>
    <property type="evidence" value="ECO:0007669"/>
    <property type="project" value="UniProtKB-KW"/>
</dbReference>
<feature type="binding site" evidence="16">
    <location>
        <position position="690"/>
    </location>
    <ligand>
        <name>[4Fe-4S] cluster</name>
        <dbReference type="ChEBI" id="CHEBI:49883"/>
    </ligand>
</feature>
<dbReference type="InterPro" id="IPR041854">
    <property type="entry name" value="BFD-like_2Fe2S-bd_dom_sf"/>
</dbReference>
<dbReference type="InterPro" id="IPR017121">
    <property type="entry name" value="Nitrite_Rdtase_lsu"/>
</dbReference>
<dbReference type="InterPro" id="IPR005117">
    <property type="entry name" value="NiRdtase/SiRdtase_haem-b_fer"/>
</dbReference>
<dbReference type="GO" id="GO:0042128">
    <property type="term" value="P:nitrate assimilation"/>
    <property type="evidence" value="ECO:0007669"/>
    <property type="project" value="UniProtKB-UniRule"/>
</dbReference>
<evidence type="ECO:0000256" key="11">
    <source>
        <dbReference type="ARBA" id="ARBA00023004"/>
    </source>
</evidence>
<comment type="cofactor">
    <cofactor evidence="14">
        <name>[2Fe-2S] cluster</name>
        <dbReference type="ChEBI" id="CHEBI:190135"/>
    </cofactor>
</comment>
<keyword evidence="8 16" id="KW-0479">Metal-binding</keyword>
<comment type="cofactor">
    <cofactor evidence="16">
        <name>[4Fe-4S] cluster</name>
        <dbReference type="ChEBI" id="CHEBI:49883"/>
    </cofactor>
    <text evidence="16">Binds 1 [4Fe-4S] cluster per subunit.</text>
</comment>
<accession>A0A6M8HL40</accession>
<keyword evidence="4 16" id="KW-0004">4Fe-4S</keyword>
<feature type="domain" description="NADH-rubredoxin oxidoreductase C-terminal" evidence="21">
    <location>
        <begin position="333"/>
        <end position="397"/>
    </location>
</feature>
<proteinExistence type="inferred from homology"/>
<keyword evidence="12 16" id="KW-0411">Iron-sulfur</keyword>
<feature type="binding site" evidence="16">
    <location>
        <position position="686"/>
    </location>
    <ligand>
        <name>[4Fe-4S] cluster</name>
        <dbReference type="ChEBI" id="CHEBI:49883"/>
    </ligand>
</feature>
<dbReference type="InterPro" id="IPR023753">
    <property type="entry name" value="FAD/NAD-binding_dom"/>
</dbReference>
<sequence>MSDIIRTKQTLVVIGNGMAGARAVEEVLARGGAEMFDIVMFGDEPYGNYNRIMLSNVLCGVQDPGDIYINPLDWYTDNDIRLHSGARVTTIDRTARVVTAENGVQERYDVLLIATGSRSFIPPMDNIRDETRELRRGVFGFRTLDDCNAMAAMAKDSTNVVVLGGGLLGLEAARGLMTHGPSVHVVHLAQHLMNAQLDIEGGAILRSAMEAMGVTIHGGQRSTGIELDPNGHVAGVRFKDDSVIACQMVVVAAGIRPNVELAQRAGLTVERAIVVDNHMRCLDDRRIFVVGECAQHRGQVYGLVAPLWDQAKVFADHVTERNIESAYHGSKLATKLKVMGVELASMGITEPQEERDEVIRFTETRNGTYKKLIVRDGRLVGGILMGDISKAAYLMQAFDRDSPLPEERLSLLFDLGTPSQKITLDEMPADTQVCNGVTKGAIGACVTAGKRTTKSVMDATRAGMGCGSCKTLVGEVVEWFCGGAVEEDPSIHYYVPTIPMAKPELVAAVKTQGLRSVSSVFAALGGGHEDAGSKPALASLLVTIWADEYIDERDARFINDRVHANIQKDGTFSVIPEMPGGVTTPADLIRIAQVAIKYNVPLVKLTGGQRIDLVGVSKEDLPKMWADLGMPSGHAYGKSYRTCKSCIGTEYCRFGLGDSMGLAAQIEKRFRGVDSPAKLKLATAGCPRNCSEALVKDIGAVAIGNDKWEIYIGGAAGAHIRKGDLLCTVDGEAAVMTITARFMQYYRENAKWKERTYTFVPRVGLERIRAIVVEDSDGIVADLDAAMEKSIAAAYDPWQEANTPKTANQFADIVVPEGVS</sequence>
<comment type="similarity">
    <text evidence="3">Belongs to the nitrite and sulfite reductase 4Fe-4S domain family.</text>
</comment>
<dbReference type="AlphaFoldDB" id="A0A6M8HL40"/>
<evidence type="ECO:0000256" key="10">
    <source>
        <dbReference type="ARBA" id="ARBA00023002"/>
    </source>
</evidence>
<dbReference type="UniPathway" id="UPA00653"/>
<dbReference type="Pfam" id="PF01077">
    <property type="entry name" value="NIR_SIR"/>
    <property type="match status" value="1"/>
</dbReference>
<evidence type="ECO:0000259" key="17">
    <source>
        <dbReference type="Pfam" id="PF01077"/>
    </source>
</evidence>
<reference evidence="22 23" key="1">
    <citation type="journal article" date="2014" name="World J. Microbiol. Biotechnol.">
        <title>Biodiversity and physiological characteristics of Antarctic and Arctic lichens-associated bacteria.</title>
        <authorList>
            <person name="Lee Y.M."/>
            <person name="Kim E.H."/>
            <person name="Lee H.K."/>
            <person name="Hong S.G."/>
        </authorList>
    </citation>
    <scope>NUCLEOTIDE SEQUENCE [LARGE SCALE GENOMIC DNA]</scope>
    <source>
        <strain evidence="22 23">PAMC 26569</strain>
    </source>
</reference>
<dbReference type="GO" id="GO:0051537">
    <property type="term" value="F:2 iron, 2 sulfur cluster binding"/>
    <property type="evidence" value="ECO:0007669"/>
    <property type="project" value="UniProtKB-KW"/>
</dbReference>
<dbReference type="GO" id="GO:0020037">
    <property type="term" value="F:heme binding"/>
    <property type="evidence" value="ECO:0007669"/>
    <property type="project" value="InterPro"/>
</dbReference>
<evidence type="ECO:0000259" key="18">
    <source>
        <dbReference type="Pfam" id="PF03460"/>
    </source>
</evidence>
<keyword evidence="10" id="KW-0560">Oxidoreductase</keyword>
<dbReference type="PANTHER" id="PTHR43809:SF1">
    <property type="entry name" value="NITRITE REDUCTASE (NADH) LARGE SUBUNIT"/>
    <property type="match status" value="1"/>
</dbReference>
<feature type="binding site" description="axial binding residue" evidence="16">
    <location>
        <position position="690"/>
    </location>
    <ligand>
        <name>siroheme</name>
        <dbReference type="ChEBI" id="CHEBI:60052"/>
    </ligand>
    <ligandPart>
        <name>Fe</name>
        <dbReference type="ChEBI" id="CHEBI:18248"/>
    </ligandPart>
</feature>
<evidence type="ECO:0000256" key="13">
    <source>
        <dbReference type="ARBA" id="ARBA00023063"/>
    </source>
</evidence>
<keyword evidence="11 16" id="KW-0408">Iron</keyword>
<dbReference type="GO" id="GO:0046872">
    <property type="term" value="F:metal ion binding"/>
    <property type="evidence" value="ECO:0007669"/>
    <property type="project" value="UniProtKB-KW"/>
</dbReference>
<dbReference type="SUPFAM" id="SSF51905">
    <property type="entry name" value="FAD/NAD(P)-binding domain"/>
    <property type="match status" value="2"/>
</dbReference>
<dbReference type="Gene3D" id="3.30.413.10">
    <property type="entry name" value="Sulfite Reductase Hemoprotein, domain 1"/>
    <property type="match status" value="1"/>
</dbReference>
<evidence type="ECO:0000256" key="14">
    <source>
        <dbReference type="ARBA" id="ARBA00034078"/>
    </source>
</evidence>
<evidence type="ECO:0000256" key="4">
    <source>
        <dbReference type="ARBA" id="ARBA00022485"/>
    </source>
</evidence>
<dbReference type="KEGG" id="lck:HN018_01790"/>
<dbReference type="Gene3D" id="3.50.50.60">
    <property type="entry name" value="FAD/NAD(P)-binding domain"/>
    <property type="match status" value="2"/>
</dbReference>
<gene>
    <name evidence="22" type="ORF">HN018_01790</name>
</gene>